<gene>
    <name evidence="1" type="ORF">H8Z83_09680</name>
</gene>
<dbReference type="RefSeq" id="WP_187014837.1">
    <property type="nucleotide sequence ID" value="NZ_JACOQI010000008.1"/>
</dbReference>
<accession>A0A923MJE3</accession>
<organism evidence="1 2">
    <name type="scientific">Dysosmobacter segnis</name>
    <dbReference type="NCBI Taxonomy" id="2763042"/>
    <lineage>
        <taxon>Bacteria</taxon>
        <taxon>Bacillati</taxon>
        <taxon>Bacillota</taxon>
        <taxon>Clostridia</taxon>
        <taxon>Eubacteriales</taxon>
        <taxon>Oscillospiraceae</taxon>
        <taxon>Dysosmobacter</taxon>
    </lineage>
</organism>
<evidence type="ECO:0000313" key="1">
    <source>
        <dbReference type="EMBL" id="MBC5770589.1"/>
    </source>
</evidence>
<comment type="caution">
    <text evidence="1">The sequence shown here is derived from an EMBL/GenBank/DDBJ whole genome shotgun (WGS) entry which is preliminary data.</text>
</comment>
<reference evidence="1" key="1">
    <citation type="submission" date="2020-08" db="EMBL/GenBank/DDBJ databases">
        <title>Genome public.</title>
        <authorList>
            <person name="Liu C."/>
            <person name="Sun Q."/>
        </authorList>
    </citation>
    <scope>NUCLEOTIDE SEQUENCE</scope>
    <source>
        <strain evidence="1">BX15</strain>
    </source>
</reference>
<sequence length="261" mass="29462">MGIESQYLGEINIPEEHRAEYAQQALKLLRAGSMVTVEPVQLYGHKLYLLSPPELDEEDGKAVGHYNYLDENSGEQWCLNAKDGWFGCGKIIGSCYYSTIAAVHILTTLWSNSYAATLINGCLVREKTYIRWINYVLGTQYTNQRATQLWEIGKLLQLDDAYWVRCNPDLGYLLEDYPPECADRDHASQSWEMRRGVTAEAAFIRSCSTPGLAWEALADYCLEHSDELDELAHTSTAWAGYPDDWAAASDELMDELLGVLL</sequence>
<proteinExistence type="predicted"/>
<dbReference type="EMBL" id="JACOQI010000008">
    <property type="protein sequence ID" value="MBC5770589.1"/>
    <property type="molecule type" value="Genomic_DNA"/>
</dbReference>
<keyword evidence="2" id="KW-1185">Reference proteome</keyword>
<dbReference type="Proteomes" id="UP000620327">
    <property type="component" value="Unassembled WGS sequence"/>
</dbReference>
<protein>
    <submittedName>
        <fullName evidence="1">Uncharacterized protein</fullName>
    </submittedName>
</protein>
<evidence type="ECO:0000313" key="2">
    <source>
        <dbReference type="Proteomes" id="UP000620327"/>
    </source>
</evidence>
<dbReference type="AlphaFoldDB" id="A0A923MJE3"/>
<name>A0A923MJE3_9FIRM</name>